<dbReference type="NCBIfam" id="TIGR01460">
    <property type="entry name" value="HAD-SF-IIA"/>
    <property type="match status" value="1"/>
</dbReference>
<proteinExistence type="predicted"/>
<dbReference type="EMBL" id="AWFB01000056">
    <property type="protein sequence ID" value="RAN31304.1"/>
    <property type="molecule type" value="Genomic_DNA"/>
</dbReference>
<evidence type="ECO:0008006" key="3">
    <source>
        <dbReference type="Google" id="ProtNLM"/>
    </source>
</evidence>
<reference evidence="1 2" key="1">
    <citation type="submission" date="2013-04" db="EMBL/GenBank/DDBJ databases">
        <title>Hyphomonas sp. T24B3 Genome Sequencing.</title>
        <authorList>
            <person name="Lai Q."/>
            <person name="Shao Z."/>
        </authorList>
    </citation>
    <scope>NUCLEOTIDE SEQUENCE [LARGE SCALE GENOMIC DNA]</scope>
    <source>
        <strain evidence="1 2">T24B3</strain>
    </source>
</reference>
<dbReference type="AlphaFoldDB" id="A0A062TU68"/>
<organism evidence="1 2">
    <name type="scientific">Hyphomonas pacifica</name>
    <dbReference type="NCBI Taxonomy" id="1280941"/>
    <lineage>
        <taxon>Bacteria</taxon>
        <taxon>Pseudomonadati</taxon>
        <taxon>Pseudomonadota</taxon>
        <taxon>Alphaproteobacteria</taxon>
        <taxon>Hyphomonadales</taxon>
        <taxon>Hyphomonadaceae</taxon>
        <taxon>Hyphomonas</taxon>
    </lineage>
</organism>
<dbReference type="InterPro" id="IPR036412">
    <property type="entry name" value="HAD-like_sf"/>
</dbReference>
<dbReference type="Pfam" id="PF13242">
    <property type="entry name" value="Hydrolase_like"/>
    <property type="match status" value="1"/>
</dbReference>
<dbReference type="InterPro" id="IPR023214">
    <property type="entry name" value="HAD_sf"/>
</dbReference>
<dbReference type="RefSeq" id="WP_034828700.1">
    <property type="nucleotide sequence ID" value="NZ_AWFA01000056.1"/>
</dbReference>
<dbReference type="PANTHER" id="PTHR19288">
    <property type="entry name" value="4-NITROPHENYLPHOSPHATASE-RELATED"/>
    <property type="match status" value="1"/>
</dbReference>
<accession>A0A062TU68</accession>
<evidence type="ECO:0000313" key="2">
    <source>
        <dbReference type="Proteomes" id="UP000249123"/>
    </source>
</evidence>
<dbReference type="InterPro" id="IPR006356">
    <property type="entry name" value="HAD-SF_hydro_IIA_hyp3"/>
</dbReference>
<dbReference type="STRING" id="1280941.HY2_04545"/>
<keyword evidence="2" id="KW-1185">Reference proteome</keyword>
<dbReference type="Pfam" id="PF13344">
    <property type="entry name" value="Hydrolase_6"/>
    <property type="match status" value="1"/>
</dbReference>
<sequence>MTDLKFPGGLSEIASHYDGILCDVWGVIHNGRQAFDEACDALTNFRKGGGKVCLITNAPVPKAQVVDLFEPLGVPDTVYDDCVSSGDATRTVLARHRDKRIWRMGADSGWERDKFLYEGLDLSFGEPEEADLLLCIGLRDQLRDHPSQYRDELQPGVDRGVPMICANPDKQVRVGGKLLWCAGALAEIYEDLGGEVIYPGKPHAAIYRLCLERLGEAAADKSRILCIGDSPATDMRGARQQGLDRLYVGTGLKEHGEDFKAEVTDLLDDYGETATYAMTGLRW</sequence>
<dbReference type="eggNOG" id="COG0647">
    <property type="taxonomic scope" value="Bacteria"/>
</dbReference>
<dbReference type="OrthoDB" id="9791073at2"/>
<dbReference type="Proteomes" id="UP000249123">
    <property type="component" value="Unassembled WGS sequence"/>
</dbReference>
<comment type="caution">
    <text evidence="1">The sequence shown here is derived from an EMBL/GenBank/DDBJ whole genome shotgun (WGS) entry which is preliminary data.</text>
</comment>
<dbReference type="NCBIfam" id="TIGR01459">
    <property type="entry name" value="HAD-SF-IIA-hyp4"/>
    <property type="match status" value="1"/>
</dbReference>
<dbReference type="PANTHER" id="PTHR19288:SF90">
    <property type="entry name" value="OS08G0542600 PROTEIN"/>
    <property type="match status" value="1"/>
</dbReference>
<evidence type="ECO:0000313" key="1">
    <source>
        <dbReference type="EMBL" id="RAN31304.1"/>
    </source>
</evidence>
<dbReference type="GO" id="GO:0016791">
    <property type="term" value="F:phosphatase activity"/>
    <property type="evidence" value="ECO:0007669"/>
    <property type="project" value="TreeGrafter"/>
</dbReference>
<name>A0A062TU68_9PROT</name>
<dbReference type="Gene3D" id="3.40.50.1000">
    <property type="entry name" value="HAD superfamily/HAD-like"/>
    <property type="match status" value="2"/>
</dbReference>
<protein>
    <recommendedName>
        <fullName evidence="3">HAD family hydrolase</fullName>
    </recommendedName>
</protein>
<gene>
    <name evidence="1" type="ORF">HY3_04240</name>
</gene>
<dbReference type="CDD" id="cd07525">
    <property type="entry name" value="HAD_like"/>
    <property type="match status" value="1"/>
</dbReference>
<accession>A0A328K4H8</accession>
<dbReference type="SUPFAM" id="SSF56784">
    <property type="entry name" value="HAD-like"/>
    <property type="match status" value="1"/>
</dbReference>
<dbReference type="GO" id="GO:0005737">
    <property type="term" value="C:cytoplasm"/>
    <property type="evidence" value="ECO:0007669"/>
    <property type="project" value="TreeGrafter"/>
</dbReference>
<dbReference type="InterPro" id="IPR006357">
    <property type="entry name" value="HAD-SF_hydro_IIA"/>
</dbReference>